<name>A0AC61QRP1_9BACT</name>
<organism evidence="1 2">
    <name type="scientific">Palleniella muris</name>
    <dbReference type="NCBI Taxonomy" id="3038145"/>
    <lineage>
        <taxon>Bacteria</taxon>
        <taxon>Pseudomonadati</taxon>
        <taxon>Bacteroidota</taxon>
        <taxon>Bacteroidia</taxon>
        <taxon>Bacteroidales</taxon>
        <taxon>Prevotellaceae</taxon>
        <taxon>Palleniella</taxon>
    </lineage>
</organism>
<proteinExistence type="predicted"/>
<comment type="caution">
    <text evidence="1">The sequence shown here is derived from an EMBL/GenBank/DDBJ whole genome shotgun (WGS) entry which is preliminary data.</text>
</comment>
<reference evidence="1" key="1">
    <citation type="submission" date="2019-04" db="EMBL/GenBank/DDBJ databases">
        <title>Microbes associate with the intestines of laboratory mice.</title>
        <authorList>
            <person name="Navarre W."/>
            <person name="Wong E."/>
            <person name="Huang K."/>
            <person name="Tropini C."/>
            <person name="Ng K."/>
            <person name="Yu B."/>
        </authorList>
    </citation>
    <scope>NUCLEOTIDE SEQUENCE</scope>
    <source>
        <strain evidence="1">NM73_A23</strain>
    </source>
</reference>
<keyword evidence="2" id="KW-1185">Reference proteome</keyword>
<dbReference type="Proteomes" id="UP000308886">
    <property type="component" value="Unassembled WGS sequence"/>
</dbReference>
<evidence type="ECO:0000313" key="2">
    <source>
        <dbReference type="Proteomes" id="UP000308886"/>
    </source>
</evidence>
<protein>
    <submittedName>
        <fullName evidence="1">Uncharacterized protein</fullName>
    </submittedName>
</protein>
<dbReference type="EMBL" id="SRZC01000007">
    <property type="protein sequence ID" value="TGX82826.1"/>
    <property type="molecule type" value="Genomic_DNA"/>
</dbReference>
<accession>A0AC61QRP1</accession>
<evidence type="ECO:0000313" key="1">
    <source>
        <dbReference type="EMBL" id="TGX82826.1"/>
    </source>
</evidence>
<gene>
    <name evidence="1" type="ORF">E5358_05670</name>
</gene>
<sequence length="157" mass="18624">MSQLTDEQWQDIFTKFCHDCFMYWKREGCSVAVAFDKAWEETLKLRYYPFAPKGPKVNYDSLSKWGELYSQTVVETLYSYEQDDALDDLRICEHCGFPVFDGYYIAGSFFCCEQCTIKGGYDGDKKQFEQDLKDGDDPQNSMWDEVYWSQWHYPIND</sequence>